<feature type="transmembrane region" description="Helical" evidence="2">
    <location>
        <begin position="6"/>
        <end position="26"/>
    </location>
</feature>
<reference evidence="3 4" key="1">
    <citation type="submission" date="2023-09" db="EMBL/GenBank/DDBJ databases">
        <title>Genomes of two closely related lineages of the louse Polyplax serrata with different host specificities.</title>
        <authorList>
            <person name="Martinu J."/>
            <person name="Tarabai H."/>
            <person name="Stefka J."/>
            <person name="Hypsa V."/>
        </authorList>
    </citation>
    <scope>NUCLEOTIDE SEQUENCE [LARGE SCALE GENOMIC DNA]</scope>
    <source>
        <strain evidence="3">98ZLc_SE</strain>
    </source>
</reference>
<feature type="compositionally biased region" description="Basic and acidic residues" evidence="1">
    <location>
        <begin position="186"/>
        <end position="204"/>
    </location>
</feature>
<keyword evidence="2" id="KW-1133">Transmembrane helix</keyword>
<comment type="caution">
    <text evidence="3">The sequence shown here is derived from an EMBL/GenBank/DDBJ whole genome shotgun (WGS) entry which is preliminary data.</text>
</comment>
<evidence type="ECO:0000313" key="4">
    <source>
        <dbReference type="Proteomes" id="UP001359485"/>
    </source>
</evidence>
<organism evidence="3 4">
    <name type="scientific">Polyplax serrata</name>
    <name type="common">Common mouse louse</name>
    <dbReference type="NCBI Taxonomy" id="468196"/>
    <lineage>
        <taxon>Eukaryota</taxon>
        <taxon>Metazoa</taxon>
        <taxon>Ecdysozoa</taxon>
        <taxon>Arthropoda</taxon>
        <taxon>Hexapoda</taxon>
        <taxon>Insecta</taxon>
        <taxon>Pterygota</taxon>
        <taxon>Neoptera</taxon>
        <taxon>Paraneoptera</taxon>
        <taxon>Psocodea</taxon>
        <taxon>Troctomorpha</taxon>
        <taxon>Phthiraptera</taxon>
        <taxon>Anoplura</taxon>
        <taxon>Polyplacidae</taxon>
        <taxon>Polyplax</taxon>
    </lineage>
</organism>
<keyword evidence="2" id="KW-0812">Transmembrane</keyword>
<dbReference type="EMBL" id="JAWJWF010000045">
    <property type="protein sequence ID" value="KAK6626422.1"/>
    <property type="molecule type" value="Genomic_DNA"/>
</dbReference>
<sequence>MIFNSLSSATFFISFVFVLVSPFSVVKGHYLDKRQIGVLARTGALPQGKRSVEVLARNGELPILRNPKDTRQEETLNSLIKKSQGGETLDATYDREKEIGKLFQNENYGKRFSNDENDEDYNIQMEKNLSEIMSRSGYLIRPAQNGDKESLNLFDPQDLLGNEYRKKRGPYFAMSPEYQTVEESDESHSSSKSDNKENLIEKRFLGRIPQLGRTHQKVQSPSSRRRPHLRPSWL</sequence>
<evidence type="ECO:0000313" key="3">
    <source>
        <dbReference type="EMBL" id="KAK6626422.1"/>
    </source>
</evidence>
<proteinExistence type="predicted"/>
<keyword evidence="4" id="KW-1185">Reference proteome</keyword>
<feature type="region of interest" description="Disordered" evidence="1">
    <location>
        <begin position="179"/>
        <end position="234"/>
    </location>
</feature>
<protein>
    <submittedName>
        <fullName evidence="3">Uncharacterized protein</fullName>
    </submittedName>
</protein>
<feature type="compositionally biased region" description="Basic residues" evidence="1">
    <location>
        <begin position="223"/>
        <end position="234"/>
    </location>
</feature>
<gene>
    <name evidence="3" type="ORF">RUM44_008895</name>
</gene>
<evidence type="ECO:0000256" key="2">
    <source>
        <dbReference type="SAM" id="Phobius"/>
    </source>
</evidence>
<name>A0ABR1AR44_POLSC</name>
<accession>A0ABR1AR44</accession>
<evidence type="ECO:0000256" key="1">
    <source>
        <dbReference type="SAM" id="MobiDB-lite"/>
    </source>
</evidence>
<keyword evidence="2" id="KW-0472">Membrane</keyword>
<dbReference type="Proteomes" id="UP001359485">
    <property type="component" value="Unassembled WGS sequence"/>
</dbReference>